<accession>A0ABW1YLU8</accession>
<comment type="caution">
    <text evidence="6">The sequence shown here is derived from an EMBL/GenBank/DDBJ whole genome shotgun (WGS) entry which is preliminary data.</text>
</comment>
<evidence type="ECO:0000256" key="2">
    <source>
        <dbReference type="ARBA" id="ARBA00023015"/>
    </source>
</evidence>
<keyword evidence="2" id="KW-0805">Transcription regulation</keyword>
<dbReference type="SUPFAM" id="SSF46785">
    <property type="entry name" value="Winged helix' DNA-binding domain"/>
    <property type="match status" value="1"/>
</dbReference>
<keyword evidence="3" id="KW-0238">DNA-binding</keyword>
<name>A0ABW1YLU8_9GAMM</name>
<organism evidence="6 7">
    <name type="scientific">Microbulbifer taiwanensis</name>
    <dbReference type="NCBI Taxonomy" id="986746"/>
    <lineage>
        <taxon>Bacteria</taxon>
        <taxon>Pseudomonadati</taxon>
        <taxon>Pseudomonadota</taxon>
        <taxon>Gammaproteobacteria</taxon>
        <taxon>Cellvibrionales</taxon>
        <taxon>Microbulbiferaceae</taxon>
        <taxon>Microbulbifer</taxon>
    </lineage>
</organism>
<dbReference type="RefSeq" id="WP_193190854.1">
    <property type="nucleotide sequence ID" value="NZ_JACZFR010000015.1"/>
</dbReference>
<dbReference type="SUPFAM" id="SSF53850">
    <property type="entry name" value="Periplasmic binding protein-like II"/>
    <property type="match status" value="1"/>
</dbReference>
<dbReference type="InterPro" id="IPR036390">
    <property type="entry name" value="WH_DNA-bd_sf"/>
</dbReference>
<dbReference type="Gene3D" id="1.10.10.10">
    <property type="entry name" value="Winged helix-like DNA-binding domain superfamily/Winged helix DNA-binding domain"/>
    <property type="match status" value="1"/>
</dbReference>
<evidence type="ECO:0000256" key="1">
    <source>
        <dbReference type="ARBA" id="ARBA00009437"/>
    </source>
</evidence>
<evidence type="ECO:0000313" key="6">
    <source>
        <dbReference type="EMBL" id="MFC6633723.1"/>
    </source>
</evidence>
<comment type="similarity">
    <text evidence="1">Belongs to the LysR transcriptional regulatory family.</text>
</comment>
<dbReference type="PANTHER" id="PTHR30537">
    <property type="entry name" value="HTH-TYPE TRANSCRIPTIONAL REGULATOR"/>
    <property type="match status" value="1"/>
</dbReference>
<dbReference type="EMBL" id="JBHSVR010000001">
    <property type="protein sequence ID" value="MFC6633723.1"/>
    <property type="molecule type" value="Genomic_DNA"/>
</dbReference>
<gene>
    <name evidence="6" type="ORF">ACFQBM_10540</name>
</gene>
<evidence type="ECO:0000259" key="5">
    <source>
        <dbReference type="PROSITE" id="PS50931"/>
    </source>
</evidence>
<dbReference type="PROSITE" id="PS50931">
    <property type="entry name" value="HTH_LYSR"/>
    <property type="match status" value="1"/>
</dbReference>
<dbReference type="PANTHER" id="PTHR30537:SF31">
    <property type="entry name" value="TRANSCRIPTIONAL REGULATOR, LYSR FAMILY"/>
    <property type="match status" value="1"/>
</dbReference>
<dbReference type="InterPro" id="IPR036388">
    <property type="entry name" value="WH-like_DNA-bd_sf"/>
</dbReference>
<dbReference type="Gene3D" id="3.40.190.290">
    <property type="match status" value="1"/>
</dbReference>
<dbReference type="InterPro" id="IPR000847">
    <property type="entry name" value="LysR_HTH_N"/>
</dbReference>
<proteinExistence type="inferred from homology"/>
<dbReference type="Proteomes" id="UP001596425">
    <property type="component" value="Unassembled WGS sequence"/>
</dbReference>
<feature type="domain" description="HTH lysR-type" evidence="5">
    <location>
        <begin position="2"/>
        <end position="59"/>
    </location>
</feature>
<evidence type="ECO:0000256" key="3">
    <source>
        <dbReference type="ARBA" id="ARBA00023125"/>
    </source>
</evidence>
<reference evidence="7" key="1">
    <citation type="journal article" date="2019" name="Int. J. Syst. Evol. Microbiol.">
        <title>The Global Catalogue of Microorganisms (GCM) 10K type strain sequencing project: providing services to taxonomists for standard genome sequencing and annotation.</title>
        <authorList>
            <consortium name="The Broad Institute Genomics Platform"/>
            <consortium name="The Broad Institute Genome Sequencing Center for Infectious Disease"/>
            <person name="Wu L."/>
            <person name="Ma J."/>
        </authorList>
    </citation>
    <scope>NUCLEOTIDE SEQUENCE [LARGE SCALE GENOMIC DNA]</scope>
    <source>
        <strain evidence="7">CGMCC 1.13718</strain>
    </source>
</reference>
<dbReference type="InterPro" id="IPR005119">
    <property type="entry name" value="LysR_subst-bd"/>
</dbReference>
<protein>
    <submittedName>
        <fullName evidence="6">LysR substrate-binding domain-containing protein</fullName>
    </submittedName>
</protein>
<keyword evidence="7" id="KW-1185">Reference proteome</keyword>
<keyword evidence="4" id="KW-0804">Transcription</keyword>
<evidence type="ECO:0000256" key="4">
    <source>
        <dbReference type="ARBA" id="ARBA00023163"/>
    </source>
</evidence>
<dbReference type="Pfam" id="PF03466">
    <property type="entry name" value="LysR_substrate"/>
    <property type="match status" value="1"/>
</dbReference>
<sequence>MIDLNDYFYFVHVVEKRGFSAAAKALDMPKSRLSRHIRQLEERLQTRLIQRTSRQFTVTDIGDEFYRYARNVVDEMEAAEAAVDRQRNQISGQVRISCSVGMAHFALRQLLSRFLLENPNVTVQQQVTNASVDLIGEGVDLALRGHMAPLPDSSLIQKPLARVQWHLFAGPAYIEGCGAPAQPEDLCRHRGLKVGWRPAAGLWSLQNSAGLTATVPFSPQLCSDDMNTLKQAASDGLGIVALPSYCCREEIKSGQLIRVLPDWIANSADISLLMPSRKGLAPAVRALADFLGREFPAAVGE</sequence>
<evidence type="ECO:0000313" key="7">
    <source>
        <dbReference type="Proteomes" id="UP001596425"/>
    </source>
</evidence>
<dbReference type="InterPro" id="IPR058163">
    <property type="entry name" value="LysR-type_TF_proteobact-type"/>
</dbReference>
<dbReference type="Pfam" id="PF00126">
    <property type="entry name" value="HTH_1"/>
    <property type="match status" value="1"/>
</dbReference>